<dbReference type="InterPro" id="IPR055713">
    <property type="entry name" value="DUF7289"/>
</dbReference>
<keyword evidence="1" id="KW-0472">Membrane</keyword>
<comment type="caution">
    <text evidence="2">The sequence shown here is derived from an EMBL/GenBank/DDBJ whole genome shotgun (WGS) entry which is preliminary data.</text>
</comment>
<dbReference type="Pfam" id="PF23960">
    <property type="entry name" value="DUF7289"/>
    <property type="match status" value="1"/>
</dbReference>
<organism evidence="2">
    <name type="scientific">bioreactor metagenome</name>
    <dbReference type="NCBI Taxonomy" id="1076179"/>
    <lineage>
        <taxon>unclassified sequences</taxon>
        <taxon>metagenomes</taxon>
        <taxon>ecological metagenomes</taxon>
    </lineage>
</organism>
<proteinExistence type="predicted"/>
<evidence type="ECO:0000256" key="1">
    <source>
        <dbReference type="SAM" id="Phobius"/>
    </source>
</evidence>
<gene>
    <name evidence="2" type="ORF">SDC9_18347</name>
</gene>
<protein>
    <submittedName>
        <fullName evidence="2">Uncharacterized protein</fullName>
    </submittedName>
</protein>
<dbReference type="AlphaFoldDB" id="A0A644U2E7"/>
<accession>A0A644U2E7</accession>
<evidence type="ECO:0000313" key="2">
    <source>
        <dbReference type="EMBL" id="MPL72562.1"/>
    </source>
</evidence>
<dbReference type="EMBL" id="VSSQ01000067">
    <property type="protein sequence ID" value="MPL72562.1"/>
    <property type="molecule type" value="Genomic_DNA"/>
</dbReference>
<name>A0A644U2E7_9ZZZZ</name>
<feature type="transmembrane region" description="Helical" evidence="1">
    <location>
        <begin position="12"/>
        <end position="34"/>
    </location>
</feature>
<keyword evidence="1" id="KW-0812">Transmembrane</keyword>
<keyword evidence="1" id="KW-1133">Transmembrane helix</keyword>
<sequence>MNMMQKRDSGLSIAVGFVMILLVIAMIIGMWAVVGVPEQVRDAEEYHAVKVTNAFLDYKIAVDSQRTGGLTGSEVSMLIPAASAYADGVLVMKENVGTLRVYVDGTLKSTTDISRLYATFGTTNTRIGYEAGGVYRNDYGHAAWVTPPSLTIENSGGDLYVKMVVPKMQGSFAVGSSEGIPVDTLLVTPSSSSSEPVNQMITITYTDADAWDALLWSRFFSEISETNIWNPIEGVSIESSMPTSTSASLKITKVPPATLYLTITAPEYHVDVRRYYI</sequence>
<reference evidence="2" key="1">
    <citation type="submission" date="2019-08" db="EMBL/GenBank/DDBJ databases">
        <authorList>
            <person name="Kucharzyk K."/>
            <person name="Murdoch R.W."/>
            <person name="Higgins S."/>
            <person name="Loffler F."/>
        </authorList>
    </citation>
    <scope>NUCLEOTIDE SEQUENCE</scope>
</reference>